<evidence type="ECO:0000256" key="1">
    <source>
        <dbReference type="SAM" id="MobiDB-lite"/>
    </source>
</evidence>
<keyword evidence="3" id="KW-1185">Reference proteome</keyword>
<evidence type="ECO:0000313" key="2">
    <source>
        <dbReference type="EMBL" id="RKD86365.1"/>
    </source>
</evidence>
<reference evidence="2 3" key="1">
    <citation type="submission" date="2018-09" db="EMBL/GenBank/DDBJ databases">
        <title>Genomic Encyclopedia of Archaeal and Bacterial Type Strains, Phase II (KMG-II): from individual species to whole genera.</title>
        <authorList>
            <person name="Goeker M."/>
        </authorList>
    </citation>
    <scope>NUCLEOTIDE SEQUENCE [LARGE SCALE GENOMIC DNA]</scope>
    <source>
        <strain evidence="2 3">DSM 27148</strain>
    </source>
</reference>
<dbReference type="Proteomes" id="UP000283387">
    <property type="component" value="Unassembled WGS sequence"/>
</dbReference>
<gene>
    <name evidence="2" type="ORF">BC643_4056</name>
</gene>
<feature type="compositionally biased region" description="Basic and acidic residues" evidence="1">
    <location>
        <begin position="138"/>
        <end position="162"/>
    </location>
</feature>
<feature type="region of interest" description="Disordered" evidence="1">
    <location>
        <begin position="126"/>
        <end position="162"/>
    </location>
</feature>
<evidence type="ECO:0000313" key="3">
    <source>
        <dbReference type="Proteomes" id="UP000283387"/>
    </source>
</evidence>
<dbReference type="EMBL" id="RAPN01000004">
    <property type="protein sequence ID" value="RKD86365.1"/>
    <property type="molecule type" value="Genomic_DNA"/>
</dbReference>
<dbReference type="OrthoDB" id="9814826at2"/>
<feature type="compositionally biased region" description="Basic residues" evidence="1">
    <location>
        <begin position="196"/>
        <end position="216"/>
    </location>
</feature>
<protein>
    <submittedName>
        <fullName evidence="2">Uncharacterized protein</fullName>
    </submittedName>
</protein>
<sequence length="216" mass="23831">MKEQPLKEKMGKVQGTFTLKSKSFTAPHYLQIELSGVEVENLKEVQAGDRIKLRPANTEEKEQRGDRMNKSKSAFIVTSVDIENQILNVAAIIVDQNDPKTQAILEAEEGLKLAVKVKSALFKGKHHQKHGEKHHGMKEHGIKTHGHHDKEGQPHGRSHRGESVVFASPEQIAAAEERLAKLMGGKEIAGKGFGGKGHHKGHGMKHGHHHGKGRSH</sequence>
<dbReference type="RefSeq" id="WP_120275065.1">
    <property type="nucleotide sequence ID" value="NZ_RAPN01000004.1"/>
</dbReference>
<comment type="caution">
    <text evidence="2">The sequence shown here is derived from an EMBL/GenBank/DDBJ whole genome shotgun (WGS) entry which is preliminary data.</text>
</comment>
<feature type="region of interest" description="Disordered" evidence="1">
    <location>
        <begin position="190"/>
        <end position="216"/>
    </location>
</feature>
<dbReference type="AlphaFoldDB" id="A0A419VW47"/>
<name>A0A419VW47_9BACT</name>
<proteinExistence type="predicted"/>
<accession>A0A419VW47</accession>
<feature type="compositionally biased region" description="Basic residues" evidence="1">
    <location>
        <begin position="126"/>
        <end position="137"/>
    </location>
</feature>
<organism evidence="2 3">
    <name type="scientific">Mangrovibacterium diazotrophicum</name>
    <dbReference type="NCBI Taxonomy" id="1261403"/>
    <lineage>
        <taxon>Bacteria</taxon>
        <taxon>Pseudomonadati</taxon>
        <taxon>Bacteroidota</taxon>
        <taxon>Bacteroidia</taxon>
        <taxon>Marinilabiliales</taxon>
        <taxon>Prolixibacteraceae</taxon>
        <taxon>Mangrovibacterium</taxon>
    </lineage>
</organism>